<reference evidence="8" key="1">
    <citation type="journal article" date="2019" name="Int. J. Syst. Evol. Microbiol.">
        <title>The Global Catalogue of Microorganisms (GCM) 10K type strain sequencing project: providing services to taxonomists for standard genome sequencing and annotation.</title>
        <authorList>
            <consortium name="The Broad Institute Genomics Platform"/>
            <consortium name="The Broad Institute Genome Sequencing Center for Infectious Disease"/>
            <person name="Wu L."/>
            <person name="Ma J."/>
        </authorList>
    </citation>
    <scope>NUCLEOTIDE SEQUENCE [LARGE SCALE GENOMIC DNA]</scope>
    <source>
        <strain evidence="8">KCTC 62192</strain>
    </source>
</reference>
<protein>
    <submittedName>
        <fullName evidence="7">Hydroxymethylglutaryl-CoA lyase</fullName>
    </submittedName>
</protein>
<dbReference type="InterPro" id="IPR000891">
    <property type="entry name" value="PYR_CT"/>
</dbReference>
<dbReference type="Proteomes" id="UP001595443">
    <property type="component" value="Unassembled WGS sequence"/>
</dbReference>
<dbReference type="InterPro" id="IPR013785">
    <property type="entry name" value="Aldolase_TIM"/>
</dbReference>
<dbReference type="PROSITE" id="PS00815">
    <property type="entry name" value="AIPM_HOMOCIT_SYNTH_1"/>
    <property type="match status" value="1"/>
</dbReference>
<proteinExistence type="inferred from homology"/>
<feature type="domain" description="Pyruvate carboxyltransferase" evidence="6">
    <location>
        <begin position="13"/>
        <end position="283"/>
    </location>
</feature>
<sequence length="314" mass="33095">MTLAERLYPKDKVVLREVGLRDGLQLVQSWPTTAQKNEWLALEHRAGVRHFEVGSFLPAARFPQFADLREMIATVSGLDGAFSAALTLNERGVADALETPVDEIMFVVSATEAHSEANTRRSRTEALEMARRIDAQRRAGRTDPPVLTVGVAMAFGCTLAGEVEPKEVLRMVEGAAEAGADVIAIADTVGWAGPAQVAHLAREARALLGDVPVAMHFHDTRGLALANAAAALGEGVRILDASLAGLGGCPFAPGATGNAVFEDLAFLCRTMGFDTGIDIAALGEARSVLEAAMPNEKVHGALARAGLPEVLTQA</sequence>
<evidence type="ECO:0000313" key="7">
    <source>
        <dbReference type="EMBL" id="MFC2967985.1"/>
    </source>
</evidence>
<evidence type="ECO:0000256" key="5">
    <source>
        <dbReference type="RuleBase" id="RU003523"/>
    </source>
</evidence>
<dbReference type="PANTHER" id="PTHR42738">
    <property type="entry name" value="HYDROXYMETHYLGLUTARYL-COA LYASE"/>
    <property type="match status" value="1"/>
</dbReference>
<keyword evidence="8" id="KW-1185">Reference proteome</keyword>
<comment type="caution">
    <text evidence="7">The sequence shown here is derived from an EMBL/GenBank/DDBJ whole genome shotgun (WGS) entry which is preliminary data.</text>
</comment>
<dbReference type="InterPro" id="IPR002034">
    <property type="entry name" value="AIPM/Hcit_synth_CS"/>
</dbReference>
<dbReference type="SUPFAM" id="SSF51569">
    <property type="entry name" value="Aldolase"/>
    <property type="match status" value="1"/>
</dbReference>
<name>A0ABV7AFP2_9RHOB</name>
<dbReference type="PROSITE" id="PS50991">
    <property type="entry name" value="PYR_CT"/>
    <property type="match status" value="1"/>
</dbReference>
<keyword evidence="4 7" id="KW-0456">Lyase</keyword>
<dbReference type="Gene3D" id="3.20.20.70">
    <property type="entry name" value="Aldolase class I"/>
    <property type="match status" value="1"/>
</dbReference>
<keyword evidence="2 5" id="KW-0808">Transferase</keyword>
<dbReference type="GO" id="GO:0016829">
    <property type="term" value="F:lyase activity"/>
    <property type="evidence" value="ECO:0007669"/>
    <property type="project" value="UniProtKB-KW"/>
</dbReference>
<dbReference type="EMBL" id="JBHRSK010000004">
    <property type="protein sequence ID" value="MFC2967985.1"/>
    <property type="molecule type" value="Genomic_DNA"/>
</dbReference>
<evidence type="ECO:0000256" key="4">
    <source>
        <dbReference type="ARBA" id="ARBA00023239"/>
    </source>
</evidence>
<dbReference type="Pfam" id="PF00682">
    <property type="entry name" value="HMGL-like"/>
    <property type="match status" value="1"/>
</dbReference>
<organism evidence="7 8">
    <name type="scientific">Acidimangrovimonas pyrenivorans</name>
    <dbReference type="NCBI Taxonomy" id="2030798"/>
    <lineage>
        <taxon>Bacteria</taxon>
        <taxon>Pseudomonadati</taxon>
        <taxon>Pseudomonadota</taxon>
        <taxon>Alphaproteobacteria</taxon>
        <taxon>Rhodobacterales</taxon>
        <taxon>Paracoccaceae</taxon>
        <taxon>Acidimangrovimonas</taxon>
    </lineage>
</organism>
<dbReference type="RefSeq" id="WP_377832632.1">
    <property type="nucleotide sequence ID" value="NZ_JBHRSK010000004.1"/>
</dbReference>
<gene>
    <name evidence="7" type="ORF">ACFOES_07760</name>
</gene>
<evidence type="ECO:0000256" key="2">
    <source>
        <dbReference type="ARBA" id="ARBA00022679"/>
    </source>
</evidence>
<comment type="similarity">
    <text evidence="5">Belongs to the alpha-IPM synthase/homocitrate synthase family.</text>
</comment>
<comment type="similarity">
    <text evidence="1">Belongs to the HMG-CoA lyase family.</text>
</comment>
<keyword evidence="3" id="KW-0479">Metal-binding</keyword>
<evidence type="ECO:0000313" key="8">
    <source>
        <dbReference type="Proteomes" id="UP001595443"/>
    </source>
</evidence>
<evidence type="ECO:0000256" key="3">
    <source>
        <dbReference type="ARBA" id="ARBA00022723"/>
    </source>
</evidence>
<dbReference type="InterPro" id="IPR043594">
    <property type="entry name" value="HMGL"/>
</dbReference>
<evidence type="ECO:0000256" key="1">
    <source>
        <dbReference type="ARBA" id="ARBA00009405"/>
    </source>
</evidence>
<evidence type="ECO:0000259" key="6">
    <source>
        <dbReference type="PROSITE" id="PS50991"/>
    </source>
</evidence>
<accession>A0ABV7AFP2</accession>
<dbReference type="PANTHER" id="PTHR42738:SF7">
    <property type="entry name" value="HYDROXYMETHYLGLUTARYL-COA LYASE"/>
    <property type="match status" value="1"/>
</dbReference>